<dbReference type="RefSeq" id="XP_028820265.1">
    <property type="nucleotide sequence ID" value="XM_028964432.1"/>
</dbReference>
<dbReference type="Pfam" id="PF15010">
    <property type="entry name" value="FAM131"/>
    <property type="match status" value="1"/>
</dbReference>
<accession>A0AAY4CX92</accession>
<evidence type="ECO:0000256" key="2">
    <source>
        <dbReference type="SAM" id="MobiDB-lite"/>
    </source>
</evidence>
<comment type="similarity">
    <text evidence="1">Belongs to the FAM131 family.</text>
</comment>
<keyword evidence="4" id="KW-1185">Reference proteome</keyword>
<evidence type="ECO:0008006" key="5">
    <source>
        <dbReference type="Google" id="ProtNLM"/>
    </source>
</evidence>
<dbReference type="PANTHER" id="PTHR15736:SF10">
    <property type="entry name" value="PROTEIN FAM131B ISOFORM X1"/>
    <property type="match status" value="1"/>
</dbReference>
<sequence>MGCIGSRTITADAVPVRKDGEQHGRAEFSWEGINLSMEDTTSILPRLKRNSNAYGIGALAKSSLTGVSGVTRSMKDKVTKPTAMAQGRVAHMIEWQSWGKPSAGPEGGAGRTNLNRERERRIENDAYSDLSDGEKEARFAAGVMQQFAISEATLLAWNSMDGESLCAESNQGSVAHLSEVNQESITSRDQPLHHSTAEVWPHTYVSQGLYCLSSSEGWEPISNEPSGVASPAAGSYVMAGGISGEGYEGNHTHFLSQQQQLTLQQQNHLQQLQQIQHFQQQQLLQYQQQQAMEYRYHSNPHSLQATPNSTIHSLGPPTHPRLADLWASAQVEPHQVEMIGQLGVPMPDGGVAEQVAEVTVAENECIPEQQEEEEAKEDNITLTLEPEPTSSLPVLTQRSPKEATTPAADGTNLGPTSFPEPLTEHLPFEVTSCMVQSLEEKDEEMEEGSVVVVATN</sequence>
<protein>
    <recommendedName>
        <fullName evidence="5">Family with sequence similarity 131 member Ba</fullName>
    </recommendedName>
</protein>
<name>A0AAY4CX92_9TELE</name>
<dbReference type="PANTHER" id="PTHR15736">
    <property type="entry name" value="PROTEIN FAM131B-RELATED"/>
    <property type="match status" value="1"/>
</dbReference>
<reference evidence="3 4" key="1">
    <citation type="submission" date="2020-06" db="EMBL/GenBank/DDBJ databases">
        <authorList>
            <consortium name="Wellcome Sanger Institute Data Sharing"/>
        </authorList>
    </citation>
    <scope>NUCLEOTIDE SEQUENCE [LARGE SCALE GENOMIC DNA]</scope>
</reference>
<dbReference type="InterPro" id="IPR026782">
    <property type="entry name" value="FAM131"/>
</dbReference>
<organism evidence="3 4">
    <name type="scientific">Denticeps clupeoides</name>
    <name type="common">denticle herring</name>
    <dbReference type="NCBI Taxonomy" id="299321"/>
    <lineage>
        <taxon>Eukaryota</taxon>
        <taxon>Metazoa</taxon>
        <taxon>Chordata</taxon>
        <taxon>Craniata</taxon>
        <taxon>Vertebrata</taxon>
        <taxon>Euteleostomi</taxon>
        <taxon>Actinopterygii</taxon>
        <taxon>Neopterygii</taxon>
        <taxon>Teleostei</taxon>
        <taxon>Clupei</taxon>
        <taxon>Clupeiformes</taxon>
        <taxon>Denticipitoidei</taxon>
        <taxon>Denticipitidae</taxon>
        <taxon>Denticeps</taxon>
    </lineage>
</organism>
<evidence type="ECO:0000313" key="3">
    <source>
        <dbReference type="Ensembl" id="ENSDCDP00010037885.1"/>
    </source>
</evidence>
<evidence type="ECO:0000256" key="1">
    <source>
        <dbReference type="ARBA" id="ARBA00010635"/>
    </source>
</evidence>
<reference evidence="3" key="3">
    <citation type="submission" date="2025-09" db="UniProtKB">
        <authorList>
            <consortium name="Ensembl"/>
        </authorList>
    </citation>
    <scope>IDENTIFICATION</scope>
</reference>
<dbReference type="Ensembl" id="ENSDCDT00010047477.1">
    <property type="protein sequence ID" value="ENSDCDP00010037885.1"/>
    <property type="gene ID" value="ENSDCDG00010024602.1"/>
</dbReference>
<dbReference type="GeneID" id="114770480"/>
<evidence type="ECO:0000313" key="4">
    <source>
        <dbReference type="Proteomes" id="UP000694580"/>
    </source>
</evidence>
<feature type="region of interest" description="Disordered" evidence="2">
    <location>
        <begin position="98"/>
        <end position="124"/>
    </location>
</feature>
<feature type="region of interest" description="Disordered" evidence="2">
    <location>
        <begin position="369"/>
        <end position="423"/>
    </location>
</feature>
<gene>
    <name evidence="3" type="primary">fam131ba</name>
</gene>
<reference evidence="3" key="2">
    <citation type="submission" date="2025-08" db="UniProtKB">
        <authorList>
            <consortium name="Ensembl"/>
        </authorList>
    </citation>
    <scope>IDENTIFICATION</scope>
</reference>
<feature type="compositionally biased region" description="Basic and acidic residues" evidence="2">
    <location>
        <begin position="114"/>
        <end position="124"/>
    </location>
</feature>
<dbReference type="GeneTree" id="ENSGT00950000183106"/>
<dbReference type="AlphaFoldDB" id="A0AAY4CX92"/>
<dbReference type="Proteomes" id="UP000694580">
    <property type="component" value="Chromosome 20"/>
</dbReference>
<feature type="compositionally biased region" description="Polar residues" evidence="2">
    <location>
        <begin position="388"/>
        <end position="398"/>
    </location>
</feature>
<proteinExistence type="inferred from homology"/>